<dbReference type="AlphaFoldDB" id="A0A0V0GE93"/>
<accession>A0A0V0GE93</accession>
<protein>
    <submittedName>
        <fullName evidence="1">Putative ovule protein</fullName>
    </submittedName>
</protein>
<organism evidence="1">
    <name type="scientific">Solanum chacoense</name>
    <name type="common">Chaco potato</name>
    <dbReference type="NCBI Taxonomy" id="4108"/>
    <lineage>
        <taxon>Eukaryota</taxon>
        <taxon>Viridiplantae</taxon>
        <taxon>Streptophyta</taxon>
        <taxon>Embryophyta</taxon>
        <taxon>Tracheophyta</taxon>
        <taxon>Spermatophyta</taxon>
        <taxon>Magnoliopsida</taxon>
        <taxon>eudicotyledons</taxon>
        <taxon>Gunneridae</taxon>
        <taxon>Pentapetalae</taxon>
        <taxon>asterids</taxon>
        <taxon>lamiids</taxon>
        <taxon>Solanales</taxon>
        <taxon>Solanaceae</taxon>
        <taxon>Solanoideae</taxon>
        <taxon>Solaneae</taxon>
        <taxon>Solanum</taxon>
    </lineage>
</organism>
<evidence type="ECO:0000313" key="1">
    <source>
        <dbReference type="EMBL" id="JAP06296.1"/>
    </source>
</evidence>
<dbReference type="EMBL" id="GEDG01041909">
    <property type="protein sequence ID" value="JAP06296.1"/>
    <property type="molecule type" value="Transcribed_RNA"/>
</dbReference>
<name>A0A0V0GE93_SOLCH</name>
<sequence length="60" mass="6992">MMNAIFSTKIIKLGIFKLSPMIRPDLCNRVVQLSLSHFDKYHQHIISFIFGPLKHSPREP</sequence>
<proteinExistence type="predicted"/>
<reference evidence="1" key="1">
    <citation type="submission" date="2015-12" db="EMBL/GenBank/DDBJ databases">
        <title>Gene expression during late stages of embryo sac development: a critical building block for successful pollen-pistil interactions.</title>
        <authorList>
            <person name="Liu Y."/>
            <person name="Joly V."/>
            <person name="Sabar M."/>
            <person name="Matton D.P."/>
        </authorList>
    </citation>
    <scope>NUCLEOTIDE SEQUENCE</scope>
</reference>